<reference evidence="1 2" key="2">
    <citation type="journal article" date="2022" name="Mol. Biol. Evol.">
        <title>Comparative Genomics Reveals Insights into the Divergent Evolution of Astigmatic Mites and Household Pest Adaptations.</title>
        <authorList>
            <person name="Xiong Q."/>
            <person name="Wan A.T."/>
            <person name="Liu X."/>
            <person name="Fung C.S."/>
            <person name="Xiao X."/>
            <person name="Malainual N."/>
            <person name="Hou J."/>
            <person name="Wang L."/>
            <person name="Wang M."/>
            <person name="Yang K.Y."/>
            <person name="Cui Y."/>
            <person name="Leung E.L."/>
            <person name="Nong W."/>
            <person name="Shin S.K."/>
            <person name="Au S.W."/>
            <person name="Jeong K.Y."/>
            <person name="Chew F.T."/>
            <person name="Hui J.H."/>
            <person name="Leung T.F."/>
            <person name="Tungtrongchitr A."/>
            <person name="Zhong N."/>
            <person name="Liu Z."/>
            <person name="Tsui S.K."/>
        </authorList>
    </citation>
    <scope>NUCLEOTIDE SEQUENCE [LARGE SCALE GENOMIC DNA]</scope>
    <source>
        <strain evidence="1">Derp</strain>
    </source>
</reference>
<dbReference type="Proteomes" id="UP000887458">
    <property type="component" value="Unassembled WGS sequence"/>
</dbReference>
<name>A0ABQ8IZG1_DERPT</name>
<evidence type="ECO:0000313" key="1">
    <source>
        <dbReference type="EMBL" id="KAH9415700.1"/>
    </source>
</evidence>
<sequence length="72" mass="8542">MWSFISIQIHQNYLEEKQRIKNFQGKIIENENIIANYYLPSNFYGFCCCTCTDHEWNTTILATEINAWGTTK</sequence>
<dbReference type="EMBL" id="NJHN03000095">
    <property type="protein sequence ID" value="KAH9415700.1"/>
    <property type="molecule type" value="Genomic_DNA"/>
</dbReference>
<evidence type="ECO:0000313" key="2">
    <source>
        <dbReference type="Proteomes" id="UP000887458"/>
    </source>
</evidence>
<accession>A0ABQ8IZG1</accession>
<organism evidence="1 2">
    <name type="scientific">Dermatophagoides pteronyssinus</name>
    <name type="common">European house dust mite</name>
    <dbReference type="NCBI Taxonomy" id="6956"/>
    <lineage>
        <taxon>Eukaryota</taxon>
        <taxon>Metazoa</taxon>
        <taxon>Ecdysozoa</taxon>
        <taxon>Arthropoda</taxon>
        <taxon>Chelicerata</taxon>
        <taxon>Arachnida</taxon>
        <taxon>Acari</taxon>
        <taxon>Acariformes</taxon>
        <taxon>Sarcoptiformes</taxon>
        <taxon>Astigmata</taxon>
        <taxon>Psoroptidia</taxon>
        <taxon>Analgoidea</taxon>
        <taxon>Pyroglyphidae</taxon>
        <taxon>Dermatophagoidinae</taxon>
        <taxon>Dermatophagoides</taxon>
    </lineage>
</organism>
<keyword evidence="2" id="KW-1185">Reference proteome</keyword>
<proteinExistence type="predicted"/>
<reference evidence="1 2" key="1">
    <citation type="journal article" date="2018" name="J. Allergy Clin. Immunol.">
        <title>High-quality assembly of Dermatophagoides pteronyssinus genome and transcriptome reveals a wide range of novel allergens.</title>
        <authorList>
            <person name="Liu X.Y."/>
            <person name="Yang K.Y."/>
            <person name="Wang M.Q."/>
            <person name="Kwok J.S."/>
            <person name="Zeng X."/>
            <person name="Yang Z."/>
            <person name="Xiao X.J."/>
            <person name="Lau C.P."/>
            <person name="Li Y."/>
            <person name="Huang Z.M."/>
            <person name="Ba J.G."/>
            <person name="Yim A.K."/>
            <person name="Ouyang C.Y."/>
            <person name="Ngai S.M."/>
            <person name="Chan T.F."/>
            <person name="Leung E.L."/>
            <person name="Liu L."/>
            <person name="Liu Z.G."/>
            <person name="Tsui S.K."/>
        </authorList>
    </citation>
    <scope>NUCLEOTIDE SEQUENCE [LARGE SCALE GENOMIC DNA]</scope>
    <source>
        <strain evidence="1">Derp</strain>
    </source>
</reference>
<protein>
    <submittedName>
        <fullName evidence="1">Uncharacterized protein</fullName>
    </submittedName>
</protein>
<comment type="caution">
    <text evidence="1">The sequence shown here is derived from an EMBL/GenBank/DDBJ whole genome shotgun (WGS) entry which is preliminary data.</text>
</comment>
<gene>
    <name evidence="1" type="ORF">DERP_000190</name>
</gene>